<gene>
    <name evidence="5" type="ORF">Q5Y72_18200</name>
</gene>
<keyword evidence="6" id="KW-1185">Reference proteome</keyword>
<sequence>MTLYRGSCFCGAVAFEAEGDLARGTMRCNCRFCRKMRYWEMLLPDPDGFRLIRGAEALAETPLARADRVGMHHRFCGRCGTRLWTEGVLAELGGRFVQVCVSALDDVPLADLVAAPIHHADGAADNWWAEAPESRHL</sequence>
<reference evidence="5 6" key="1">
    <citation type="submission" date="2023-08" db="EMBL/GenBank/DDBJ databases">
        <authorList>
            <person name="Park J.-S."/>
        </authorList>
    </citation>
    <scope>NUCLEOTIDE SEQUENCE [LARGE SCALE GENOMIC DNA]</scope>
    <source>
        <strain evidence="5 6">2205BS29-5</strain>
    </source>
</reference>
<dbReference type="Proteomes" id="UP001224997">
    <property type="component" value="Unassembled WGS sequence"/>
</dbReference>
<evidence type="ECO:0000313" key="6">
    <source>
        <dbReference type="Proteomes" id="UP001224997"/>
    </source>
</evidence>
<comment type="caution">
    <text evidence="5">The sequence shown here is derived from an EMBL/GenBank/DDBJ whole genome shotgun (WGS) entry which is preliminary data.</text>
</comment>
<evidence type="ECO:0000256" key="1">
    <source>
        <dbReference type="ARBA" id="ARBA00005495"/>
    </source>
</evidence>
<evidence type="ECO:0000256" key="2">
    <source>
        <dbReference type="ARBA" id="ARBA00022723"/>
    </source>
</evidence>
<name>A0ABT9JGS4_9RHOB</name>
<dbReference type="SUPFAM" id="SSF51316">
    <property type="entry name" value="Mss4-like"/>
    <property type="match status" value="1"/>
</dbReference>
<dbReference type="InterPro" id="IPR006913">
    <property type="entry name" value="CENP-V/GFA"/>
</dbReference>
<accession>A0ABT9JGS4</accession>
<dbReference type="InterPro" id="IPR052355">
    <property type="entry name" value="CENP-V-like"/>
</dbReference>
<dbReference type="EMBL" id="JAVAMQ010000029">
    <property type="protein sequence ID" value="MDP5309013.1"/>
    <property type="molecule type" value="Genomic_DNA"/>
</dbReference>
<dbReference type="Pfam" id="PF04828">
    <property type="entry name" value="GFA"/>
    <property type="match status" value="1"/>
</dbReference>
<organism evidence="5 6">
    <name type="scientific">Paracoccus spongiarum</name>
    <dbReference type="NCBI Taxonomy" id="3064387"/>
    <lineage>
        <taxon>Bacteria</taxon>
        <taxon>Pseudomonadati</taxon>
        <taxon>Pseudomonadota</taxon>
        <taxon>Alphaproteobacteria</taxon>
        <taxon>Rhodobacterales</taxon>
        <taxon>Paracoccaceae</taxon>
        <taxon>Paracoccus</taxon>
    </lineage>
</organism>
<proteinExistence type="inferred from homology"/>
<evidence type="ECO:0000313" key="5">
    <source>
        <dbReference type="EMBL" id="MDP5309013.1"/>
    </source>
</evidence>
<dbReference type="Gene3D" id="2.170.150.70">
    <property type="match status" value="1"/>
</dbReference>
<evidence type="ECO:0000256" key="3">
    <source>
        <dbReference type="ARBA" id="ARBA00022833"/>
    </source>
</evidence>
<dbReference type="RefSeq" id="WP_305964840.1">
    <property type="nucleotide sequence ID" value="NZ_JAVAMQ010000029.1"/>
</dbReference>
<keyword evidence="2" id="KW-0479">Metal-binding</keyword>
<dbReference type="InterPro" id="IPR011057">
    <property type="entry name" value="Mss4-like_sf"/>
</dbReference>
<keyword evidence="3" id="KW-0862">Zinc</keyword>
<protein>
    <submittedName>
        <fullName evidence="5">GFA family protein</fullName>
    </submittedName>
</protein>
<dbReference type="PROSITE" id="PS51891">
    <property type="entry name" value="CENP_V_GFA"/>
    <property type="match status" value="1"/>
</dbReference>
<feature type="domain" description="CENP-V/GFA" evidence="4">
    <location>
        <begin position="4"/>
        <end position="128"/>
    </location>
</feature>
<comment type="similarity">
    <text evidence="1">Belongs to the Gfa family.</text>
</comment>
<dbReference type="PANTHER" id="PTHR28620:SF1">
    <property type="entry name" value="CENP-V_GFA DOMAIN-CONTAINING PROTEIN"/>
    <property type="match status" value="1"/>
</dbReference>
<dbReference type="PANTHER" id="PTHR28620">
    <property type="entry name" value="CENTROMERE PROTEIN V"/>
    <property type="match status" value="1"/>
</dbReference>
<evidence type="ECO:0000259" key="4">
    <source>
        <dbReference type="PROSITE" id="PS51891"/>
    </source>
</evidence>